<feature type="region of interest" description="Disordered" evidence="1">
    <location>
        <begin position="736"/>
        <end position="768"/>
    </location>
</feature>
<gene>
    <name evidence="4" type="ORF">BD310DRAFT_982665</name>
</gene>
<organism evidence="4 5">
    <name type="scientific">Dichomitus squalens</name>
    <dbReference type="NCBI Taxonomy" id="114155"/>
    <lineage>
        <taxon>Eukaryota</taxon>
        <taxon>Fungi</taxon>
        <taxon>Dikarya</taxon>
        <taxon>Basidiomycota</taxon>
        <taxon>Agaricomycotina</taxon>
        <taxon>Agaricomycetes</taxon>
        <taxon>Polyporales</taxon>
        <taxon>Polyporaceae</taxon>
        <taxon>Dichomitus</taxon>
    </lineage>
</organism>
<feature type="region of interest" description="Disordered" evidence="1">
    <location>
        <begin position="780"/>
        <end position="818"/>
    </location>
</feature>
<dbReference type="PANTHER" id="PTHR10622">
    <property type="entry name" value="HET DOMAIN-CONTAINING PROTEIN"/>
    <property type="match status" value="1"/>
</dbReference>
<dbReference type="Pfam" id="PF26640">
    <property type="entry name" value="DUF8212"/>
    <property type="match status" value="1"/>
</dbReference>
<reference evidence="4 5" key="1">
    <citation type="submission" date="2019-01" db="EMBL/GenBank/DDBJ databases">
        <title>Draft genome sequences of three monokaryotic isolates of the white-rot basidiomycete fungus Dichomitus squalens.</title>
        <authorList>
            <consortium name="DOE Joint Genome Institute"/>
            <person name="Lopez S.C."/>
            <person name="Andreopoulos B."/>
            <person name="Pangilinan J."/>
            <person name="Lipzen A."/>
            <person name="Riley R."/>
            <person name="Ahrendt S."/>
            <person name="Ng V."/>
            <person name="Barry K."/>
            <person name="Daum C."/>
            <person name="Grigoriev I.V."/>
            <person name="Hilden K.S."/>
            <person name="Makela M.R."/>
            <person name="de Vries R.P."/>
        </authorList>
    </citation>
    <scope>NUCLEOTIDE SEQUENCE [LARGE SCALE GENOMIC DNA]</scope>
    <source>
        <strain evidence="4 5">CBS 464.89</strain>
    </source>
</reference>
<feature type="domain" description="DUF8212" evidence="3">
    <location>
        <begin position="363"/>
        <end position="567"/>
    </location>
</feature>
<protein>
    <submittedName>
        <fullName evidence="4">Uncharacterized protein</fullName>
    </submittedName>
</protein>
<dbReference type="Pfam" id="PF06985">
    <property type="entry name" value="HET"/>
    <property type="match status" value="1"/>
</dbReference>
<proteinExistence type="predicted"/>
<dbReference type="InterPro" id="IPR010730">
    <property type="entry name" value="HET"/>
</dbReference>
<feature type="compositionally biased region" description="Polar residues" evidence="1">
    <location>
        <begin position="77"/>
        <end position="88"/>
    </location>
</feature>
<feature type="region of interest" description="Disordered" evidence="1">
    <location>
        <begin position="48"/>
        <end position="116"/>
    </location>
</feature>
<sequence length="818" mass="90988">MRLLDTHTGQFVEKDPEDKNTKFAILSHTWDPKGEQTFKQLKKIQKRYVLQSQSSQPGAGGSQPVSSPVQRGPLDGSASSSRLENECTTLPLDSPHPAGGDLVAERDDAPDDARESRPGRALKIIYQFILLAVFLPLYLQPTSSPVSPGGDITQGDSPIASYPTEGSSPQLAQDDGSRASPRSIWDDPELSPKIREACRVAREAGYRYLWIDSCCIDKTSSSEQTESINSMYLWYGRAGLCYAYLADVPSGKNPHEPYSAFRSSRWHKRGWTLQELIAPSGVTFLADDWTEIGGKHTLFELIEEITGIPYQALLHLKSLGEFSVAQRLSWAARRQTSREEDRAYSLLGIFNIYMPTLYGEGSRAFRRLQEEIVRRIPDLSLFAWNRHIYRGCNPNQDLVQALENAQSFTKLTSSSTPFDSDISDFESGEKIRAIAHDDLFHRLKLKDLPAPEYTFTPHGIRTKLPVVPLSIALPERLTEYDSEARSQWYLVILGCEHDDLPGALLGQACRIPPSNSGVEHLYHKYVGMRPDLERHPEYYALFPLSPATIARCREHIAVKTVYISEPERAPAQSQDARRQRHKTLNLMLLKNTRDALRAQGYTAELRGPDESHPNTHWLTLSNDDHRIAVEYQHTLEDKYYIQRLRIEANVKVLQPAPGLVEEMEVFSGSMEWSDHLRAYWIWHWSLPMKKVVFTLAAQRLTVLLALDWAGPSHYILRVGVVTKMLQDTALTSSKSAHAEELQASGADDEQGAQDVEAEGEGSGGRACSAIDGARLGLLDLEGSTGVPDADSGGEGGVRSESHGGDVDGEAEGEGGVSA</sequence>
<feature type="compositionally biased region" description="Basic and acidic residues" evidence="1">
    <location>
        <begin position="103"/>
        <end position="116"/>
    </location>
</feature>
<feature type="region of interest" description="Disordered" evidence="1">
    <location>
        <begin position="145"/>
        <end position="187"/>
    </location>
</feature>
<dbReference type="STRING" id="114155.A0A4Q9P9P4"/>
<dbReference type="EMBL" id="ML145332">
    <property type="protein sequence ID" value="TBU51379.1"/>
    <property type="molecule type" value="Genomic_DNA"/>
</dbReference>
<evidence type="ECO:0000313" key="5">
    <source>
        <dbReference type="Proteomes" id="UP000292082"/>
    </source>
</evidence>
<evidence type="ECO:0000256" key="1">
    <source>
        <dbReference type="SAM" id="MobiDB-lite"/>
    </source>
</evidence>
<accession>A0A4Q9P9P4</accession>
<dbReference type="InterPro" id="IPR058525">
    <property type="entry name" value="DUF8212"/>
</dbReference>
<dbReference type="Proteomes" id="UP000292082">
    <property type="component" value="Unassembled WGS sequence"/>
</dbReference>
<dbReference type="AlphaFoldDB" id="A0A4Q9P9P4"/>
<feature type="compositionally biased region" description="Acidic residues" evidence="1">
    <location>
        <begin position="746"/>
        <end position="759"/>
    </location>
</feature>
<feature type="compositionally biased region" description="Low complexity" evidence="1">
    <location>
        <begin position="51"/>
        <end position="69"/>
    </location>
</feature>
<evidence type="ECO:0000259" key="2">
    <source>
        <dbReference type="Pfam" id="PF06985"/>
    </source>
</evidence>
<name>A0A4Q9P9P4_9APHY</name>
<evidence type="ECO:0000259" key="3">
    <source>
        <dbReference type="Pfam" id="PF26640"/>
    </source>
</evidence>
<feature type="domain" description="Heterokaryon incompatibility" evidence="2">
    <location>
        <begin position="187"/>
        <end position="247"/>
    </location>
</feature>
<keyword evidence="5" id="KW-1185">Reference proteome</keyword>
<evidence type="ECO:0000313" key="4">
    <source>
        <dbReference type="EMBL" id="TBU51379.1"/>
    </source>
</evidence>
<dbReference type="PANTHER" id="PTHR10622:SF12">
    <property type="entry name" value="HET DOMAIN-CONTAINING PROTEIN"/>
    <property type="match status" value="1"/>
</dbReference>